<dbReference type="AlphaFoldDB" id="A0A645CNX1"/>
<organism evidence="2">
    <name type="scientific">bioreactor metagenome</name>
    <dbReference type="NCBI Taxonomy" id="1076179"/>
    <lineage>
        <taxon>unclassified sequences</taxon>
        <taxon>metagenomes</taxon>
        <taxon>ecological metagenomes</taxon>
    </lineage>
</organism>
<reference evidence="2" key="1">
    <citation type="submission" date="2019-08" db="EMBL/GenBank/DDBJ databases">
        <authorList>
            <person name="Kucharzyk K."/>
            <person name="Murdoch R.W."/>
            <person name="Higgins S."/>
            <person name="Loffler F."/>
        </authorList>
    </citation>
    <scope>NUCLEOTIDE SEQUENCE</scope>
</reference>
<dbReference type="EMBL" id="VSSQ01028757">
    <property type="protein sequence ID" value="MPM78598.1"/>
    <property type="molecule type" value="Genomic_DNA"/>
</dbReference>
<gene>
    <name evidence="2" type="ORF">SDC9_125609</name>
</gene>
<protein>
    <submittedName>
        <fullName evidence="2">Uncharacterized protein</fullName>
    </submittedName>
</protein>
<name>A0A645CNX1_9ZZZZ</name>
<evidence type="ECO:0000256" key="1">
    <source>
        <dbReference type="SAM" id="MobiDB-lite"/>
    </source>
</evidence>
<proteinExistence type="predicted"/>
<comment type="caution">
    <text evidence="2">The sequence shown here is derived from an EMBL/GenBank/DDBJ whole genome shotgun (WGS) entry which is preliminary data.</text>
</comment>
<accession>A0A645CNX1</accession>
<feature type="region of interest" description="Disordered" evidence="1">
    <location>
        <begin position="245"/>
        <end position="390"/>
    </location>
</feature>
<sequence length="390" mass="46550">MKRFYLKLSVVLITVFSTQQNIAQNNYGYRSNSGNDDYRYDLSDNLDLEAVASVFAKSRNITDFEHRLNDYRNQVSNLDLNNDGYVDYLRLVKLYDRDAHVILIQAILGRDNFQDVATIVIGRDVYGREYIQFIGDPYLYGQDYILEPVFYKRPYIARWLWSNTGTIYVSRYSWGYYPDYYRLRNLLAIHHYLNHVHVFVDVHHRYHYTSYWRHPHPFDRLDNYRKNDYWRQHYDKRFDQRNHDIKNKGYFQHNQNRREADVRDRNYKEIRPSERDRRESNSGVASPRDSRSSQPRVVIPERDNKVTVPSRGNTERETRVVTPQRDTKVSTTSRESRVVVPQKDNKVVIQKDVKVSTSRESRVAPKSESKESTRTSRSSDNDRGNSSGRR</sequence>
<feature type="compositionally biased region" description="Basic and acidic residues" evidence="1">
    <location>
        <begin position="256"/>
        <end position="280"/>
    </location>
</feature>
<feature type="compositionally biased region" description="Basic and acidic residues" evidence="1">
    <location>
        <begin position="343"/>
        <end position="383"/>
    </location>
</feature>
<evidence type="ECO:0000313" key="2">
    <source>
        <dbReference type="EMBL" id="MPM78598.1"/>
    </source>
</evidence>